<keyword evidence="2" id="KW-1185">Reference proteome</keyword>
<protein>
    <submittedName>
        <fullName evidence="1">Uncharacterized protein</fullName>
    </submittedName>
</protein>
<sequence>MTDIDEKLLTAAKLREQVRGDLDGGDPRLLPHTGMVTNERDRAVLSFLETADVPGSADLKGCNSFAETDLGDTVTSKVLTDELSKAVVDGNASMLAYAVGVTEQDLDGSALRLPMMLNDQLHNNDAPAFILGAGNPNTGKTNTMSLLAELRSYALDDYLVLSNSRSWDLTDVVVTSAHDLAVALLEHRDVPKFLMIDEASTHFDARTHRREVATQWTPLAKRFAKIGVDACGLVVHTGKDCHPEAKRLATLAYYKTQKDVVEFYERWPADGDFPADQLFNGSIEDLEPTSVHYDPDDAAPWDWNLESELFTLDLSWSKILDRLSNDGEYD</sequence>
<dbReference type="Proteomes" id="UP001597119">
    <property type="component" value="Unassembled WGS sequence"/>
</dbReference>
<evidence type="ECO:0000313" key="1">
    <source>
        <dbReference type="EMBL" id="MFD1586172.1"/>
    </source>
</evidence>
<dbReference type="RefSeq" id="WP_247376426.1">
    <property type="nucleotide sequence ID" value="NZ_JALLGV010000002.1"/>
</dbReference>
<organism evidence="1 2">
    <name type="scientific">Halorientalis brevis</name>
    <dbReference type="NCBI Taxonomy" id="1126241"/>
    <lineage>
        <taxon>Archaea</taxon>
        <taxon>Methanobacteriati</taxon>
        <taxon>Methanobacteriota</taxon>
        <taxon>Stenosarchaea group</taxon>
        <taxon>Halobacteria</taxon>
        <taxon>Halobacteriales</taxon>
        <taxon>Haloarculaceae</taxon>
        <taxon>Halorientalis</taxon>
    </lineage>
</organism>
<dbReference type="AlphaFoldDB" id="A0ABD6C7C9"/>
<accession>A0ABD6C7C9</accession>
<reference evidence="1 2" key="1">
    <citation type="journal article" date="2019" name="Int. J. Syst. Evol. Microbiol.">
        <title>The Global Catalogue of Microorganisms (GCM) 10K type strain sequencing project: providing services to taxonomists for standard genome sequencing and annotation.</title>
        <authorList>
            <consortium name="The Broad Institute Genomics Platform"/>
            <consortium name="The Broad Institute Genome Sequencing Center for Infectious Disease"/>
            <person name="Wu L."/>
            <person name="Ma J."/>
        </authorList>
    </citation>
    <scope>NUCLEOTIDE SEQUENCE [LARGE SCALE GENOMIC DNA]</scope>
    <source>
        <strain evidence="1 2">CGMCC 1.12125</strain>
    </source>
</reference>
<evidence type="ECO:0000313" key="2">
    <source>
        <dbReference type="Proteomes" id="UP001597119"/>
    </source>
</evidence>
<gene>
    <name evidence="1" type="ORF">ACFR9U_04200</name>
</gene>
<name>A0ABD6C7C9_9EURY</name>
<comment type="caution">
    <text evidence="1">The sequence shown here is derived from an EMBL/GenBank/DDBJ whole genome shotgun (WGS) entry which is preliminary data.</text>
</comment>
<proteinExistence type="predicted"/>
<dbReference type="EMBL" id="JBHUDJ010000002">
    <property type="protein sequence ID" value="MFD1586172.1"/>
    <property type="molecule type" value="Genomic_DNA"/>
</dbReference>